<protein>
    <submittedName>
        <fullName evidence="1">Uncharacterized protein</fullName>
    </submittedName>
</protein>
<evidence type="ECO:0000313" key="1">
    <source>
        <dbReference type="EMBL" id="BDI08142.1"/>
    </source>
</evidence>
<organism evidence="1 2">
    <name type="scientific">Sphaerotilus microaerophilus</name>
    <dbReference type="NCBI Taxonomy" id="2914710"/>
    <lineage>
        <taxon>Bacteria</taxon>
        <taxon>Pseudomonadati</taxon>
        <taxon>Pseudomonadota</taxon>
        <taxon>Betaproteobacteria</taxon>
        <taxon>Burkholderiales</taxon>
        <taxon>Sphaerotilaceae</taxon>
        <taxon>Sphaerotilus</taxon>
    </lineage>
</organism>
<sequence>MAGEALTAWERLARVRSAGERRAALLALLLTPDSARERQAWTEELAGVSTAVLLHTQVQLLPPAARLPVLERLLNMAGDSALAERQALLVSARRVMCADGRVRPADRLRWLLMRHRLAAQAPLHRGGLRESSDLAGLPLAMRLAVARFTAYLARLVPLPALPDGEAVVGAAGAAWYRSVVATLWGTAPDPPPCQPPDVDALGRALLTLRELAWLRRPLLARTWVDAALPGWRGTPDADARLPGAEALRIACDLLDTPVPPTLARLFTEPPVALTGRGA</sequence>
<keyword evidence="2" id="KW-1185">Reference proteome</keyword>
<proteinExistence type="predicted"/>
<name>A0ABM7YTX1_9BURK</name>
<accession>A0ABM7YTX1</accession>
<gene>
    <name evidence="1" type="ORF">CATMQ487_51120</name>
</gene>
<dbReference type="Proteomes" id="UP001057498">
    <property type="component" value="Chromosome"/>
</dbReference>
<reference evidence="1" key="1">
    <citation type="submission" date="2022-04" db="EMBL/GenBank/DDBJ databases">
        <title>Whole genome sequence of Sphaerotilus sp. FB-5.</title>
        <authorList>
            <person name="Takeda M."/>
            <person name="Narihara S."/>
            <person name="Akimoto M."/>
            <person name="Akimoto R."/>
            <person name="Nishiyashiki S."/>
            <person name="Murakami T."/>
        </authorList>
    </citation>
    <scope>NUCLEOTIDE SEQUENCE</scope>
    <source>
        <strain evidence="1">FB-5</strain>
    </source>
</reference>
<dbReference type="EMBL" id="AP025730">
    <property type="protein sequence ID" value="BDI08142.1"/>
    <property type="molecule type" value="Genomic_DNA"/>
</dbReference>
<evidence type="ECO:0000313" key="2">
    <source>
        <dbReference type="Proteomes" id="UP001057498"/>
    </source>
</evidence>